<dbReference type="EMBL" id="CP123506">
    <property type="protein sequence ID" value="WGM03397.1"/>
    <property type="molecule type" value="Genomic_DNA"/>
</dbReference>
<geneLocation type="plasmid" evidence="4">
    <name>parsfin8</name>
</geneLocation>
<dbReference type="Proteomes" id="UP001177595">
    <property type="component" value="Plasmid paPv2"/>
</dbReference>
<dbReference type="Proteomes" id="UP001177592">
    <property type="component" value="Plasmid paNv_CAN3"/>
</dbReference>
<dbReference type="SUPFAM" id="SSF54857">
    <property type="entry name" value="DNA damage-inducible protein DinI"/>
    <property type="match status" value="1"/>
</dbReference>
<dbReference type="InterPro" id="IPR036687">
    <property type="entry name" value="DinI-like_sf"/>
</dbReference>
<dbReference type="InterPro" id="IPR010391">
    <property type="entry name" value="DNA_damage-inducible_DinI-like"/>
</dbReference>
<dbReference type="PANTHER" id="PTHR36572">
    <property type="entry name" value="DNA DAMAGE-INDUCIBLE PROTEIN I-RELATED"/>
    <property type="match status" value="1"/>
</dbReference>
<dbReference type="RefSeq" id="WP_167876784.1">
    <property type="nucleotide sequence ID" value="NZ_CP123506.1"/>
</dbReference>
<reference evidence="1 4" key="1">
    <citation type="submission" date="2019-03" db="EMBL/GenBank/DDBJ databases">
        <title>Long-read sequencing reveals hyperdense prophage content in a complex bacterial symbiont genome.</title>
        <authorList>
            <person name="Frost C.L."/>
            <person name="Siozios S."/>
            <person name="Nadal-Jimenez P."/>
            <person name="Brockhurst M.A."/>
            <person name="King K.C."/>
            <person name="Darby A.C."/>
            <person name="Hurst G.D.D."/>
        </authorList>
    </citation>
    <scope>NUCLEOTIDE SEQUENCE [LARGE SCALE GENOMIC DNA]</scope>
    <source>
        <strain evidence="1 4">FIN</strain>
        <plasmid evidence="1">pArsFIN8</plasmid>
        <plasmid evidence="4">parsfin8</plasmid>
    </source>
</reference>
<dbReference type="KEGG" id="ans:ArsFIN_52250"/>
<dbReference type="Pfam" id="PF06183">
    <property type="entry name" value="DinI"/>
    <property type="match status" value="1"/>
</dbReference>
<evidence type="ECO:0000313" key="3">
    <source>
        <dbReference type="EMBL" id="WGM08347.1"/>
    </source>
</evidence>
<geneLocation type="plasmid" evidence="3 5">
    <name>paNv_CAN3</name>
</geneLocation>
<dbReference type="EMBL" id="CP123526">
    <property type="protein sequence ID" value="WGM08347.1"/>
    <property type="molecule type" value="Genomic_DNA"/>
</dbReference>
<name>A0A4P7L8K7_9GAMM</name>
<evidence type="ECO:0000313" key="1">
    <source>
        <dbReference type="EMBL" id="QBY46614.1"/>
    </source>
</evidence>
<sequence>MLNIDIKFTERDIQGMPKGSMSALEKEIIKKIGIRYSDMILRVRKSSSQGINISGVKGEEKKQVMKAIEKIWEDDSWLPL</sequence>
<evidence type="ECO:0000313" key="2">
    <source>
        <dbReference type="EMBL" id="WGM03397.1"/>
    </source>
</evidence>
<evidence type="ECO:0000313" key="4">
    <source>
        <dbReference type="Proteomes" id="UP000295134"/>
    </source>
</evidence>
<dbReference type="AlphaFoldDB" id="A0A4P7L8K7"/>
<protein>
    <submittedName>
        <fullName evidence="1">DinI-like family protein</fullName>
    </submittedName>
</protein>
<keyword evidence="1" id="KW-0614">Plasmid</keyword>
<dbReference type="Proteomes" id="UP000295134">
    <property type="component" value="Plasmid pArsFIN8"/>
</dbReference>
<evidence type="ECO:0000313" key="5">
    <source>
        <dbReference type="Proteomes" id="UP001177592"/>
    </source>
</evidence>
<dbReference type="PANTHER" id="PTHR36572:SF2">
    <property type="entry name" value="DNA DAMAGE-INDUCIBLE PROTEIN I"/>
    <property type="match status" value="1"/>
</dbReference>
<keyword evidence="5" id="KW-1185">Reference proteome</keyword>
<proteinExistence type="predicted"/>
<accession>A0A4P7L8K7</accession>
<dbReference type="GO" id="GO:0009432">
    <property type="term" value="P:SOS response"/>
    <property type="evidence" value="ECO:0007669"/>
    <property type="project" value="TreeGrafter"/>
</dbReference>
<gene>
    <name evidence="1" type="ORF">ArsFIN_52250</name>
    <name evidence="2" type="ORF">QE210_18565</name>
    <name evidence="3" type="ORF">QE258_23995</name>
</gene>
<geneLocation type="plasmid" evidence="1">
    <name>pArsFIN8</name>
</geneLocation>
<geneLocation type="plasmid" evidence="2 6">
    <name>paPv2</name>
</geneLocation>
<organism evidence="1 4">
    <name type="scientific">Arsenophonus nasoniae</name>
    <name type="common">son-killer infecting Nasonia vitripennis</name>
    <dbReference type="NCBI Taxonomy" id="638"/>
    <lineage>
        <taxon>Bacteria</taxon>
        <taxon>Pseudomonadati</taxon>
        <taxon>Pseudomonadota</taxon>
        <taxon>Gammaproteobacteria</taxon>
        <taxon>Enterobacterales</taxon>
        <taxon>Morganellaceae</taxon>
        <taxon>Arsenophonus</taxon>
    </lineage>
</organism>
<dbReference type="Gene3D" id="3.30.910.10">
    <property type="entry name" value="DinI-like"/>
    <property type="match status" value="1"/>
</dbReference>
<evidence type="ECO:0000313" key="6">
    <source>
        <dbReference type="Proteomes" id="UP001177595"/>
    </source>
</evidence>
<dbReference type="EMBL" id="CP038620">
    <property type="protein sequence ID" value="QBY46614.1"/>
    <property type="molecule type" value="Genomic_DNA"/>
</dbReference>
<reference evidence="2" key="2">
    <citation type="submission" date="2023-04" db="EMBL/GenBank/DDBJ databases">
        <title>Genome dynamics across the evolutionary transition to endosymbiosis.</title>
        <authorList>
            <person name="Siozios S."/>
            <person name="Nadal-Jimenez P."/>
            <person name="Azagi T."/>
            <person name="Sprong H."/>
            <person name="Frost C.L."/>
            <person name="Parratt S.R."/>
            <person name="Taylor G."/>
            <person name="Brettell L."/>
            <person name="Lew K.C."/>
            <person name="Croft L."/>
            <person name="King K.C."/>
            <person name="Brockhurst M.A."/>
            <person name="Hypsa V."/>
            <person name="Novakova E."/>
            <person name="Darby A.C."/>
            <person name="Hurst G.D.D."/>
        </authorList>
    </citation>
    <scope>NUCLEOTIDE SEQUENCE</scope>
    <source>
        <strain evidence="3">ANv_CAN</strain>
        <strain evidence="2">APv</strain>
        <plasmid evidence="3">paNv_CAN3</plasmid>
        <plasmid evidence="2">paPv2</plasmid>
    </source>
</reference>